<dbReference type="EMBL" id="PXNN01000017">
    <property type="protein sequence ID" value="PSF06744.1"/>
    <property type="molecule type" value="Genomic_DNA"/>
</dbReference>
<feature type="compositionally biased region" description="Basic and acidic residues" evidence="1">
    <location>
        <begin position="11"/>
        <end position="28"/>
    </location>
</feature>
<dbReference type="Gene3D" id="3.40.50.300">
    <property type="entry name" value="P-loop containing nucleotide triphosphate hydrolases"/>
    <property type="match status" value="1"/>
</dbReference>
<gene>
    <name evidence="3" type="ORF">C7H08_16815</name>
</gene>
<dbReference type="AlphaFoldDB" id="A0A2T1K9D7"/>
<proteinExistence type="predicted"/>
<accession>A0A2T1K9D7</accession>
<dbReference type="OrthoDB" id="9768555at2"/>
<feature type="region of interest" description="Disordered" evidence="1">
    <location>
        <begin position="1"/>
        <end position="29"/>
    </location>
</feature>
<dbReference type="InterPro" id="IPR027417">
    <property type="entry name" value="P-loop_NTPase"/>
</dbReference>
<dbReference type="GO" id="GO:0005524">
    <property type="term" value="F:ATP binding"/>
    <property type="evidence" value="ECO:0007669"/>
    <property type="project" value="InterPro"/>
</dbReference>
<dbReference type="Pfam" id="PF07728">
    <property type="entry name" value="AAA_5"/>
    <property type="match status" value="1"/>
</dbReference>
<dbReference type="Proteomes" id="UP000238385">
    <property type="component" value="Unassembled WGS sequence"/>
</dbReference>
<reference evidence="3 4" key="1">
    <citation type="submission" date="2018-03" db="EMBL/GenBank/DDBJ databases">
        <title>Marinobacter brunus sp. nov., a marine bacterium of Gamma-proteobacteria isolated from the surface seawater of the South China Sea.</title>
        <authorList>
            <person name="Cheng H."/>
            <person name="Wu Y.-H."/>
            <person name="Xamxidin M."/>
            <person name="Xu X.-W."/>
        </authorList>
    </citation>
    <scope>NUCLEOTIDE SEQUENCE [LARGE SCALE GENOMIC DNA]</scope>
    <source>
        <strain evidence="3 4">JCM 30472</strain>
    </source>
</reference>
<dbReference type="GO" id="GO:0016887">
    <property type="term" value="F:ATP hydrolysis activity"/>
    <property type="evidence" value="ECO:0007669"/>
    <property type="project" value="InterPro"/>
</dbReference>
<dbReference type="InterPro" id="IPR050764">
    <property type="entry name" value="CbbQ/NirQ/NorQ/GpvN"/>
</dbReference>
<comment type="caution">
    <text evidence="3">The sequence shown here is derived from an EMBL/GenBank/DDBJ whole genome shotgun (WGS) entry which is preliminary data.</text>
</comment>
<organism evidence="3 4">
    <name type="scientific">Marinobacter halophilus</name>
    <dbReference type="NCBI Taxonomy" id="1323740"/>
    <lineage>
        <taxon>Bacteria</taxon>
        <taxon>Pseudomonadati</taxon>
        <taxon>Pseudomonadota</taxon>
        <taxon>Gammaproteobacteria</taxon>
        <taxon>Pseudomonadales</taxon>
        <taxon>Marinobacteraceae</taxon>
        <taxon>Marinobacter</taxon>
    </lineage>
</organism>
<evidence type="ECO:0000313" key="4">
    <source>
        <dbReference type="Proteomes" id="UP000238385"/>
    </source>
</evidence>
<dbReference type="InterPro" id="IPR011704">
    <property type="entry name" value="ATPase_dyneun-rel_AAA"/>
</dbReference>
<evidence type="ECO:0000259" key="2">
    <source>
        <dbReference type="Pfam" id="PF07728"/>
    </source>
</evidence>
<dbReference type="RefSeq" id="WP_106673371.1">
    <property type="nucleotide sequence ID" value="NZ_BMFE01000002.1"/>
</dbReference>
<protein>
    <recommendedName>
        <fullName evidence="2">ATPase dynein-related AAA domain-containing protein</fullName>
    </recommendedName>
</protein>
<dbReference type="PANTHER" id="PTHR42759:SF1">
    <property type="entry name" value="MAGNESIUM-CHELATASE SUBUNIT CHLD"/>
    <property type="match status" value="1"/>
</dbReference>
<sequence length="367" mass="40416">MKHSKATTRSAQREPAEATYREELDKLMSMDPGPVPPGWQMSPRGVEKFLLGDEKLGIERKFVADRAMVVRIIISLCTSRGCLLVGEPGTAKSWLSELLAAAISGNSTLTLQGGAISQVSQLLYSWNEAILHTEGPTRKALVPTPLLRGMMEGRLVRFEEIARCPQALQDALLSVLSDRVVVIPELPGDDGVILAQQGFNLVATSNSVDEGVHRMSAALKRRMNFEEIRPIRQLADEIEVVLREVAKANRRAGIEVALELSVVEVLVTLFHELRNGQTLDGRSTDRLAGAALSTAEAVSVAHAASLNAWYYGGGAMTVEHLMHHIIGSALKDQPDDRRRLKHYFETAVAPRKGEHWRQVWALRSLIN</sequence>
<dbReference type="PANTHER" id="PTHR42759">
    <property type="entry name" value="MOXR FAMILY PROTEIN"/>
    <property type="match status" value="1"/>
</dbReference>
<dbReference type="SUPFAM" id="SSF52540">
    <property type="entry name" value="P-loop containing nucleoside triphosphate hydrolases"/>
    <property type="match status" value="1"/>
</dbReference>
<keyword evidence="4" id="KW-1185">Reference proteome</keyword>
<evidence type="ECO:0000256" key="1">
    <source>
        <dbReference type="SAM" id="MobiDB-lite"/>
    </source>
</evidence>
<feature type="domain" description="ATPase dynein-related AAA" evidence="2">
    <location>
        <begin position="82"/>
        <end position="223"/>
    </location>
</feature>
<name>A0A2T1K9D7_9GAMM</name>
<evidence type="ECO:0000313" key="3">
    <source>
        <dbReference type="EMBL" id="PSF06744.1"/>
    </source>
</evidence>